<dbReference type="CDD" id="cd07067">
    <property type="entry name" value="HP_PGM_like"/>
    <property type="match status" value="1"/>
</dbReference>
<comment type="caution">
    <text evidence="1">The sequence shown here is derived from an EMBL/GenBank/DDBJ whole genome shotgun (WGS) entry which is preliminary data.</text>
</comment>
<dbReference type="EMBL" id="BEGY01000019">
    <property type="protein sequence ID" value="GAX76695.1"/>
    <property type="molecule type" value="Genomic_DNA"/>
</dbReference>
<dbReference type="PIRSF" id="PIRSF000709">
    <property type="entry name" value="6PFK_2-Ptase"/>
    <property type="match status" value="1"/>
</dbReference>
<dbReference type="PANTHER" id="PTHR47821:SF2">
    <property type="entry name" value="PHOSPHOGLYCERATE MUTASE FAMILY PROTEIN"/>
    <property type="match status" value="1"/>
</dbReference>
<dbReference type="SMART" id="SM00855">
    <property type="entry name" value="PGAM"/>
    <property type="match status" value="1"/>
</dbReference>
<dbReference type="AlphaFoldDB" id="A0A250X0W9"/>
<proteinExistence type="predicted"/>
<dbReference type="InterPro" id="IPR013078">
    <property type="entry name" value="His_Pase_superF_clade-1"/>
</dbReference>
<dbReference type="InterPro" id="IPR029033">
    <property type="entry name" value="His_PPase_superfam"/>
</dbReference>
<name>A0A250X0W9_9CHLO</name>
<accession>A0A250X0W9</accession>
<evidence type="ECO:0000313" key="1">
    <source>
        <dbReference type="EMBL" id="GAX76695.1"/>
    </source>
</evidence>
<gene>
    <name evidence="1" type="ORF">CEUSTIGMA_g4141.t1</name>
</gene>
<dbReference type="Pfam" id="PF00300">
    <property type="entry name" value="His_Phos_1"/>
    <property type="match status" value="1"/>
</dbReference>
<dbReference type="STRING" id="1157962.A0A250X0W9"/>
<dbReference type="Proteomes" id="UP000232323">
    <property type="component" value="Unassembled WGS sequence"/>
</dbReference>
<evidence type="ECO:0000313" key="2">
    <source>
        <dbReference type="Proteomes" id="UP000232323"/>
    </source>
</evidence>
<reference evidence="1 2" key="1">
    <citation type="submission" date="2017-08" db="EMBL/GenBank/DDBJ databases">
        <title>Acidophilic green algal genome provides insights into adaptation to an acidic environment.</title>
        <authorList>
            <person name="Hirooka S."/>
            <person name="Hirose Y."/>
            <person name="Kanesaki Y."/>
            <person name="Higuchi S."/>
            <person name="Fujiwara T."/>
            <person name="Onuma R."/>
            <person name="Era A."/>
            <person name="Ohbayashi R."/>
            <person name="Uzuka A."/>
            <person name="Nozaki H."/>
            <person name="Yoshikawa H."/>
            <person name="Miyagishima S.Y."/>
        </authorList>
    </citation>
    <scope>NUCLEOTIDE SEQUENCE [LARGE SCALE GENOMIC DNA]</scope>
    <source>
        <strain evidence="1 2">NIES-2499</strain>
    </source>
</reference>
<keyword evidence="2" id="KW-1185">Reference proteome</keyword>
<dbReference type="OrthoDB" id="354304at2759"/>
<evidence type="ECO:0008006" key="3">
    <source>
        <dbReference type="Google" id="ProtNLM"/>
    </source>
</evidence>
<protein>
    <recommendedName>
        <fullName evidence="3">Phosphoglycerate mutase</fullName>
    </recommendedName>
</protein>
<dbReference type="SUPFAM" id="SSF53254">
    <property type="entry name" value="Phosphoglycerate mutase-like"/>
    <property type="match status" value="1"/>
</dbReference>
<dbReference type="PANTHER" id="PTHR47821">
    <property type="entry name" value="PHOSPHOGLYCERATE MUTASE FAMILY PROTEIN"/>
    <property type="match status" value="1"/>
</dbReference>
<organism evidence="1 2">
    <name type="scientific">Chlamydomonas eustigma</name>
    <dbReference type="NCBI Taxonomy" id="1157962"/>
    <lineage>
        <taxon>Eukaryota</taxon>
        <taxon>Viridiplantae</taxon>
        <taxon>Chlorophyta</taxon>
        <taxon>core chlorophytes</taxon>
        <taxon>Chlorophyceae</taxon>
        <taxon>CS clade</taxon>
        <taxon>Chlamydomonadales</taxon>
        <taxon>Chlamydomonadaceae</taxon>
        <taxon>Chlamydomonas</taxon>
    </lineage>
</organism>
<sequence>MKNTYWLLRHGKSLANEAGIIISKKENGVSEEWRLAAEGREQALSAGELLRQQLAAAFPHAVAAGLNITDAAQLQVYCSPFSRTKETAILAAGKAGLRVEEDPGLMRAGGRFQVVDSLMERDFGMDLEKKPYGGAYEALWEQDAQDSSSRAGKDGESVADVSIRIKSLFKELESRHDGVHILLVGHGDTLSILQATMEGADIREHRKYAFKTGELRLLLGAVSPSLIQRT</sequence>
<dbReference type="Gene3D" id="3.40.50.1240">
    <property type="entry name" value="Phosphoglycerate mutase-like"/>
    <property type="match status" value="1"/>
</dbReference>